<dbReference type="Gene3D" id="3.40.50.720">
    <property type="entry name" value="NAD(P)-binding Rossmann-like Domain"/>
    <property type="match status" value="1"/>
</dbReference>
<protein>
    <submittedName>
        <fullName evidence="4">NADP transhydrogenase subunit alpha</fullName>
    </submittedName>
</protein>
<dbReference type="InterPro" id="IPR013328">
    <property type="entry name" value="6PGD_dom2"/>
</dbReference>
<dbReference type="RefSeq" id="WP_124764701.1">
    <property type="nucleotide sequence ID" value="NZ_JAFBDY010000008.1"/>
</dbReference>
<dbReference type="PANTHER" id="PTHR38015">
    <property type="entry name" value="BLR6086 PROTEIN"/>
    <property type="match status" value="1"/>
</dbReference>
<feature type="domain" description="Glycerol-3-phosphate dehydrogenase NAD-dependent N-terminal" evidence="2">
    <location>
        <begin position="4"/>
        <end position="101"/>
    </location>
</feature>
<dbReference type="EMBL" id="RRCT01000009">
    <property type="protein sequence ID" value="RQW74445.1"/>
    <property type="molecule type" value="Genomic_DNA"/>
</dbReference>
<dbReference type="SUPFAM" id="SSF48179">
    <property type="entry name" value="6-phosphogluconate dehydrogenase C-terminal domain-like"/>
    <property type="match status" value="1"/>
</dbReference>
<evidence type="ECO:0000313" key="5">
    <source>
        <dbReference type="Proteomes" id="UP000274033"/>
    </source>
</evidence>
<organism evidence="4 5">
    <name type="scientific">Lysinibacillus composti</name>
    <dbReference type="NCBI Taxonomy" id="720633"/>
    <lineage>
        <taxon>Bacteria</taxon>
        <taxon>Bacillati</taxon>
        <taxon>Bacillota</taxon>
        <taxon>Bacilli</taxon>
        <taxon>Bacillales</taxon>
        <taxon>Bacillaceae</taxon>
        <taxon>Lysinibacillus</taxon>
    </lineage>
</organism>
<dbReference type="GO" id="GO:0016616">
    <property type="term" value="F:oxidoreductase activity, acting on the CH-OH group of donors, NAD or NADP as acceptor"/>
    <property type="evidence" value="ECO:0007669"/>
    <property type="project" value="InterPro"/>
</dbReference>
<dbReference type="InterPro" id="IPR051729">
    <property type="entry name" value="Opine/Lysopine_DH"/>
</dbReference>
<dbReference type="Proteomes" id="UP000274033">
    <property type="component" value="Unassembled WGS sequence"/>
</dbReference>
<gene>
    <name evidence="4" type="ORF">EBB45_11185</name>
</gene>
<keyword evidence="1" id="KW-0560">Oxidoreductase</keyword>
<reference evidence="4 5" key="1">
    <citation type="journal article" date="2013" name="J. Microbiol.">
        <title>Lysinibacillus chungkukjangi sp. nov., isolated from Chungkukjang, Korean fermented soybean food.</title>
        <authorList>
            <person name="Kim S.J."/>
            <person name="Jang Y.H."/>
            <person name="Hamada M."/>
            <person name="Ahn J.H."/>
            <person name="Weon H.Y."/>
            <person name="Suzuki K."/>
            <person name="Whang K.S."/>
            <person name="Kwon S.W."/>
        </authorList>
    </citation>
    <scope>NUCLEOTIDE SEQUENCE [LARGE SCALE GENOMIC DNA]</scope>
    <source>
        <strain evidence="4 5">MCCC 1A12701</strain>
    </source>
</reference>
<evidence type="ECO:0000259" key="2">
    <source>
        <dbReference type="Pfam" id="PF01210"/>
    </source>
</evidence>
<sequence length="360" mass="40188">MKFSIIGAGNGGQSMAAHLTLLNHEVVLYDIQTELIAKINEKGGIKSEGVFEGFASVTATTDLKFAMKDSQVILVTTTGTAHKSVARSIAPYLQDDQVILIFPGYWGALEFRNIFEEVGMNKKVYVAETESLIYTCRYIEPGHVRVRKIKDSLEFAALPATDSPIVKDRLKEVYPQLEITDSVLTTTLNNVNPVFHVPILLLNAGRIESEGDFYFYPDGATPSVVNVMEQIEKERLEIGEKLNINLSTSLELLKRFYDVDEDNLYDAIQKNPAYKTGIAPTTLNYRYIYEDVPYGLHPIVKLGEKLGVKTPASNLLIDLASLIRKEDLRAKALQLSDLGLEDKTPEEIVEYLKGNSKVNH</sequence>
<evidence type="ECO:0000256" key="1">
    <source>
        <dbReference type="ARBA" id="ARBA00023002"/>
    </source>
</evidence>
<dbReference type="OrthoDB" id="1073746at2"/>
<dbReference type="PANTHER" id="PTHR38015:SF1">
    <property type="entry name" value="OPINE DEHYDROGENASE DOMAIN-CONTAINING PROTEIN"/>
    <property type="match status" value="1"/>
</dbReference>
<accession>A0A3N9UE04</accession>
<dbReference type="AlphaFoldDB" id="A0A3N9UE04"/>
<comment type="caution">
    <text evidence="4">The sequence shown here is derived from an EMBL/GenBank/DDBJ whole genome shotgun (WGS) entry which is preliminary data.</text>
</comment>
<feature type="domain" description="Opine dehydrogenase" evidence="3">
    <location>
        <begin position="181"/>
        <end position="323"/>
    </location>
</feature>
<dbReference type="Gene3D" id="1.10.1040.10">
    <property type="entry name" value="N-(1-d-carboxylethyl)-l-norvaline Dehydrogenase, domain 2"/>
    <property type="match status" value="1"/>
</dbReference>
<dbReference type="GO" id="GO:0051287">
    <property type="term" value="F:NAD binding"/>
    <property type="evidence" value="ECO:0007669"/>
    <property type="project" value="InterPro"/>
</dbReference>
<dbReference type="InterPro" id="IPR036291">
    <property type="entry name" value="NAD(P)-bd_dom_sf"/>
</dbReference>
<dbReference type="Pfam" id="PF02317">
    <property type="entry name" value="Octopine_DH"/>
    <property type="match status" value="1"/>
</dbReference>
<proteinExistence type="predicted"/>
<dbReference type="InterPro" id="IPR011128">
    <property type="entry name" value="G3P_DH_NAD-dep_N"/>
</dbReference>
<keyword evidence="5" id="KW-1185">Reference proteome</keyword>
<dbReference type="InterPro" id="IPR003421">
    <property type="entry name" value="Opine_DH"/>
</dbReference>
<evidence type="ECO:0000313" key="4">
    <source>
        <dbReference type="EMBL" id="RQW74445.1"/>
    </source>
</evidence>
<dbReference type="Pfam" id="PF01210">
    <property type="entry name" value="NAD_Gly3P_dh_N"/>
    <property type="match status" value="1"/>
</dbReference>
<dbReference type="InterPro" id="IPR008927">
    <property type="entry name" value="6-PGluconate_DH-like_C_sf"/>
</dbReference>
<name>A0A3N9UE04_9BACI</name>
<dbReference type="GO" id="GO:0046168">
    <property type="term" value="P:glycerol-3-phosphate catabolic process"/>
    <property type="evidence" value="ECO:0007669"/>
    <property type="project" value="InterPro"/>
</dbReference>
<dbReference type="SUPFAM" id="SSF51735">
    <property type="entry name" value="NAD(P)-binding Rossmann-fold domains"/>
    <property type="match status" value="1"/>
</dbReference>
<evidence type="ECO:0000259" key="3">
    <source>
        <dbReference type="Pfam" id="PF02317"/>
    </source>
</evidence>